<name>A0ABN2LJF1_9MICO</name>
<dbReference type="RefSeq" id="WP_344082940.1">
    <property type="nucleotide sequence ID" value="NZ_BAAAPO010000023.1"/>
</dbReference>
<dbReference type="Proteomes" id="UP001499938">
    <property type="component" value="Unassembled WGS sequence"/>
</dbReference>
<keyword evidence="2" id="KW-1185">Reference proteome</keyword>
<comment type="caution">
    <text evidence="1">The sequence shown here is derived from an EMBL/GenBank/DDBJ whole genome shotgun (WGS) entry which is preliminary data.</text>
</comment>
<evidence type="ECO:0008006" key="3">
    <source>
        <dbReference type="Google" id="ProtNLM"/>
    </source>
</evidence>
<evidence type="ECO:0000313" key="2">
    <source>
        <dbReference type="Proteomes" id="UP001499938"/>
    </source>
</evidence>
<organism evidence="1 2">
    <name type="scientific">Nostocoides veronense</name>
    <dbReference type="NCBI Taxonomy" id="330836"/>
    <lineage>
        <taxon>Bacteria</taxon>
        <taxon>Bacillati</taxon>
        <taxon>Actinomycetota</taxon>
        <taxon>Actinomycetes</taxon>
        <taxon>Micrococcales</taxon>
        <taxon>Intrasporangiaceae</taxon>
        <taxon>Nostocoides</taxon>
    </lineage>
</organism>
<dbReference type="EMBL" id="BAAAPO010000023">
    <property type="protein sequence ID" value="GAA1790441.1"/>
    <property type="molecule type" value="Genomic_DNA"/>
</dbReference>
<gene>
    <name evidence="1" type="ORF">GCM10009811_14150</name>
</gene>
<protein>
    <recommendedName>
        <fullName evidence="3">PIN domain-containing protein</fullName>
    </recommendedName>
</protein>
<reference evidence="1 2" key="1">
    <citation type="journal article" date="2019" name="Int. J. Syst. Evol. Microbiol.">
        <title>The Global Catalogue of Microorganisms (GCM) 10K type strain sequencing project: providing services to taxonomists for standard genome sequencing and annotation.</title>
        <authorList>
            <consortium name="The Broad Institute Genomics Platform"/>
            <consortium name="The Broad Institute Genome Sequencing Center for Infectious Disease"/>
            <person name="Wu L."/>
            <person name="Ma J."/>
        </authorList>
    </citation>
    <scope>NUCLEOTIDE SEQUENCE [LARGE SCALE GENOMIC DNA]</scope>
    <source>
        <strain evidence="1 2">JCM 15592</strain>
    </source>
</reference>
<proteinExistence type="predicted"/>
<evidence type="ECO:0000313" key="1">
    <source>
        <dbReference type="EMBL" id="GAA1790441.1"/>
    </source>
</evidence>
<sequence>MIAYLDTAARLASSLRSADAIDLVTAQRVNAEVLIAYDRELCATAMDAGLDVSSPGLSS</sequence>
<accession>A0ABN2LJF1</accession>